<name>A0A2H9TMK4_9FUNG</name>
<protein>
    <recommendedName>
        <fullName evidence="3">Chromatin target of PRMT1 protein C-terminal domain-containing protein</fullName>
    </recommendedName>
</protein>
<comment type="caution">
    <text evidence="4">The sequence shown here is derived from an EMBL/GenBank/DDBJ whole genome shotgun (WGS) entry which is preliminary data.</text>
</comment>
<sequence length="281" mass="30428">MSDGHVDLKATSGKRLSTRTPLKPLQGTTANRQIYMWTAPSASKRPSKTTKREDRRSSPPAVYSYKIVNQRLSHTAAFVPPRASAGPASPNIAYRFFRLGLPVGRSWLAVSLLLLKWPIVLHPVAVVPFLVAMKAALHDAFQQVHQQRQAPTGGQIRKPLHGRSQNQNSRALNTAASRMDIDRGEHGGRGGRGRGRGRGGRGGYGGRGGHGGRGGRGNSPQRGQSAGRGFSSRRGRNAGASRAPLDKDKLDMDLDNYMMTDSKAGRSILDNDLDSYMQNSA</sequence>
<evidence type="ECO:0000256" key="2">
    <source>
        <dbReference type="SAM" id="MobiDB-lite"/>
    </source>
</evidence>
<dbReference type="AlphaFoldDB" id="A0A2H9TMK4"/>
<proteinExistence type="predicted"/>
<accession>A0A2H9TMK4</accession>
<keyword evidence="5" id="KW-1185">Reference proteome</keyword>
<feature type="compositionally biased region" description="Gly residues" evidence="2">
    <location>
        <begin position="200"/>
        <end position="217"/>
    </location>
</feature>
<feature type="region of interest" description="Disordered" evidence="2">
    <location>
        <begin position="36"/>
        <end position="60"/>
    </location>
</feature>
<dbReference type="SMART" id="SM01218">
    <property type="entry name" value="FoP_duplication"/>
    <property type="match status" value="1"/>
</dbReference>
<evidence type="ECO:0000313" key="4">
    <source>
        <dbReference type="EMBL" id="PJF19008.1"/>
    </source>
</evidence>
<dbReference type="Pfam" id="PF13865">
    <property type="entry name" value="FoP_duplication"/>
    <property type="match status" value="1"/>
</dbReference>
<evidence type="ECO:0000313" key="5">
    <source>
        <dbReference type="Proteomes" id="UP000240830"/>
    </source>
</evidence>
<evidence type="ECO:0000256" key="1">
    <source>
        <dbReference type="ARBA" id="ARBA00022884"/>
    </source>
</evidence>
<feature type="compositionally biased region" description="Polar residues" evidence="2">
    <location>
        <begin position="163"/>
        <end position="176"/>
    </location>
</feature>
<feature type="region of interest" description="Disordered" evidence="2">
    <location>
        <begin position="146"/>
        <end position="252"/>
    </location>
</feature>
<keyword evidence="1" id="KW-0694">RNA-binding</keyword>
<organism evidence="4 5">
    <name type="scientific">Paramicrosporidium saccamoebae</name>
    <dbReference type="NCBI Taxonomy" id="1246581"/>
    <lineage>
        <taxon>Eukaryota</taxon>
        <taxon>Fungi</taxon>
        <taxon>Fungi incertae sedis</taxon>
        <taxon>Cryptomycota</taxon>
        <taxon>Cryptomycota incertae sedis</taxon>
        <taxon>Paramicrosporidium</taxon>
    </lineage>
</organism>
<dbReference type="GO" id="GO:0003723">
    <property type="term" value="F:RNA binding"/>
    <property type="evidence" value="ECO:0007669"/>
    <property type="project" value="UniProtKB-KW"/>
</dbReference>
<feature type="domain" description="Chromatin target of PRMT1 protein C-terminal" evidence="3">
    <location>
        <begin position="189"/>
        <end position="280"/>
    </location>
</feature>
<dbReference type="Proteomes" id="UP000240830">
    <property type="component" value="Unassembled WGS sequence"/>
</dbReference>
<dbReference type="EMBL" id="MTSL01000088">
    <property type="protein sequence ID" value="PJF19008.1"/>
    <property type="molecule type" value="Genomic_DNA"/>
</dbReference>
<evidence type="ECO:0000259" key="3">
    <source>
        <dbReference type="SMART" id="SM01218"/>
    </source>
</evidence>
<gene>
    <name evidence="4" type="ORF">PSACC_01176</name>
</gene>
<feature type="compositionally biased region" description="Polar residues" evidence="2">
    <location>
        <begin position="14"/>
        <end position="24"/>
    </location>
</feature>
<reference evidence="4 5" key="1">
    <citation type="submission" date="2016-10" db="EMBL/GenBank/DDBJ databases">
        <title>The genome of Paramicrosporidium saccamoebae is the missing link in understanding Cryptomycota and Microsporidia evolution.</title>
        <authorList>
            <person name="Quandt C.A."/>
            <person name="Beaudet D."/>
            <person name="Corsaro D."/>
            <person name="Michel R."/>
            <person name="Corradi N."/>
            <person name="James T."/>
        </authorList>
    </citation>
    <scope>NUCLEOTIDE SEQUENCE [LARGE SCALE GENOMIC DNA]</scope>
    <source>
        <strain evidence="4 5">KSL3</strain>
    </source>
</reference>
<feature type="compositionally biased region" description="Basic residues" evidence="2">
    <location>
        <begin position="189"/>
        <end position="199"/>
    </location>
</feature>
<feature type="compositionally biased region" description="Basic and acidic residues" evidence="2">
    <location>
        <begin position="179"/>
        <end position="188"/>
    </location>
</feature>
<dbReference type="InterPro" id="IPR025715">
    <property type="entry name" value="FoP_C"/>
</dbReference>
<feature type="region of interest" description="Disordered" evidence="2">
    <location>
        <begin position="1"/>
        <end position="24"/>
    </location>
</feature>